<keyword evidence="1" id="KW-1133">Transmembrane helix</keyword>
<name>A0A819SHZ2_9BILA</name>
<accession>A0A819SHZ2</accession>
<dbReference type="AlphaFoldDB" id="A0A819SHZ2"/>
<evidence type="ECO:0000256" key="1">
    <source>
        <dbReference type="SAM" id="Phobius"/>
    </source>
</evidence>
<sequence length="120" mass="13330">MAWGYWSYVAADSLISATILVVICIGVLVIYRLEKGKEFVIRRIIGIDTQEVVGEDDDAGKYQGIQTVTPTGKDHVRWVALSFAALAAMMLSFTVMTFFQGCFLANARLIPNDECPDYPM</sequence>
<comment type="caution">
    <text evidence="2">The sequence shown here is derived from an EMBL/GenBank/DDBJ whole genome shotgun (WGS) entry which is preliminary data.</text>
</comment>
<feature type="transmembrane region" description="Helical" evidence="1">
    <location>
        <begin position="6"/>
        <end position="33"/>
    </location>
</feature>
<keyword evidence="1" id="KW-0472">Membrane</keyword>
<organism evidence="2 3">
    <name type="scientific">Rotaria sordida</name>
    <dbReference type="NCBI Taxonomy" id="392033"/>
    <lineage>
        <taxon>Eukaryota</taxon>
        <taxon>Metazoa</taxon>
        <taxon>Spiralia</taxon>
        <taxon>Gnathifera</taxon>
        <taxon>Rotifera</taxon>
        <taxon>Eurotatoria</taxon>
        <taxon>Bdelloidea</taxon>
        <taxon>Philodinida</taxon>
        <taxon>Philodinidae</taxon>
        <taxon>Rotaria</taxon>
    </lineage>
</organism>
<feature type="non-terminal residue" evidence="2">
    <location>
        <position position="120"/>
    </location>
</feature>
<proteinExistence type="predicted"/>
<evidence type="ECO:0000313" key="2">
    <source>
        <dbReference type="EMBL" id="CAF4056755.1"/>
    </source>
</evidence>
<dbReference type="EMBL" id="CAJOAX010009467">
    <property type="protein sequence ID" value="CAF4056755.1"/>
    <property type="molecule type" value="Genomic_DNA"/>
</dbReference>
<feature type="transmembrane region" description="Helical" evidence="1">
    <location>
        <begin position="78"/>
        <end position="99"/>
    </location>
</feature>
<evidence type="ECO:0000313" key="3">
    <source>
        <dbReference type="Proteomes" id="UP000663823"/>
    </source>
</evidence>
<gene>
    <name evidence="2" type="ORF">OTI717_LOCUS31938</name>
</gene>
<protein>
    <submittedName>
        <fullName evidence="2">Uncharacterized protein</fullName>
    </submittedName>
</protein>
<dbReference type="Proteomes" id="UP000663823">
    <property type="component" value="Unassembled WGS sequence"/>
</dbReference>
<keyword evidence="1" id="KW-0812">Transmembrane</keyword>
<reference evidence="2" key="1">
    <citation type="submission" date="2021-02" db="EMBL/GenBank/DDBJ databases">
        <authorList>
            <person name="Nowell W R."/>
        </authorList>
    </citation>
    <scope>NUCLEOTIDE SEQUENCE</scope>
</reference>